<sequence>MGLDAEQLKNIEGSATDLRDLIIAMGKKIDGTNGTGFINEISGAFSTNFQDYILGFKIIISVWLTAWIIYEGLQIAYGRNNKNVKDFMWDSFMKFVFISVCLYPDVFTNMLKNALDGIREYTLGNGRSSNLYELLGDFAYNVSKATNIMTTSSGFFNIFSDKPNAIVAYLSAIICYIGFFVGAVPVLITLSINSLSFYLLAAVIPIMFFCLIFGFLKNVFTQWMTMMISNIFTLIFVTLFCSSAFNYILPKTQILVSDAEAVNSFFIGGAFIFYGILLKVFITLATSMAQNLTQVSMEGAARAGLMQGAAMTGAGVGLGAAAALKYGKYVGGGWINPATNTATAKIGEFVGKMGAKGFHKFNQWRNAK</sequence>
<evidence type="ECO:0000313" key="6">
    <source>
        <dbReference type="EMBL" id="QMS59925.1"/>
    </source>
</evidence>
<proteinExistence type="predicted"/>
<dbReference type="GO" id="GO:0016020">
    <property type="term" value="C:membrane"/>
    <property type="evidence" value="ECO:0007669"/>
    <property type="project" value="UniProtKB-SubCell"/>
</dbReference>
<dbReference type="Pfam" id="PF04610">
    <property type="entry name" value="TrbL"/>
    <property type="match status" value="1"/>
</dbReference>
<dbReference type="EMBL" id="CP059435">
    <property type="protein sequence ID" value="QMS59925.1"/>
    <property type="molecule type" value="Genomic_DNA"/>
</dbReference>
<organism evidence="6 7">
    <name type="scientific">Campylobacter fetus</name>
    <dbReference type="NCBI Taxonomy" id="196"/>
    <lineage>
        <taxon>Bacteria</taxon>
        <taxon>Pseudomonadati</taxon>
        <taxon>Campylobacterota</taxon>
        <taxon>Epsilonproteobacteria</taxon>
        <taxon>Campylobacterales</taxon>
        <taxon>Campylobacteraceae</taxon>
        <taxon>Campylobacter</taxon>
    </lineage>
</organism>
<evidence type="ECO:0000256" key="4">
    <source>
        <dbReference type="ARBA" id="ARBA00023136"/>
    </source>
</evidence>
<geneLocation type="plasmid" evidence="7">
    <name>pcfviadri1362_p3</name>
</geneLocation>
<dbReference type="RefSeq" id="WP_065843580.1">
    <property type="nucleotide sequence ID" value="NZ_CP059435.1"/>
</dbReference>
<reference evidence="7" key="1">
    <citation type="submission" date="2020-07" db="EMBL/GenBank/DDBJ databases">
        <title>A comparison of fourteen fully characterised mammalian-associated Campylobacter fetus isolates suggests a mechanism by which bovine-adapted biotypes have evolved high genomic plasticity.</title>
        <authorList>
            <person name="Nadin-Davis S.A."/>
            <person name="Chmara J.T."/>
            <person name="Carillo C."/>
            <person name="Amoako K."/>
            <person name="Goji N."/>
            <person name="Duceppe M.-O."/>
            <person name="Devenish J."/>
        </authorList>
    </citation>
    <scope>NUCLEOTIDE SEQUENCE [LARGE SCALE GENOMIC DNA]</scope>
    <source>
        <strain evidence="7">CFViADRI1362</strain>
        <plasmid evidence="7">pcfviadri1362_p3</plasmid>
    </source>
</reference>
<dbReference type="GO" id="GO:0030255">
    <property type="term" value="P:protein secretion by the type IV secretion system"/>
    <property type="evidence" value="ECO:0007669"/>
    <property type="project" value="InterPro"/>
</dbReference>
<keyword evidence="6" id="KW-0614">Plasmid</keyword>
<evidence type="ECO:0000313" key="7">
    <source>
        <dbReference type="Proteomes" id="UP000514628"/>
    </source>
</evidence>
<dbReference type="Proteomes" id="UP000514628">
    <property type="component" value="Plasmid pCFViADRI1362_P3"/>
</dbReference>
<comment type="subcellular location">
    <subcellularLocation>
        <location evidence="1">Membrane</location>
        <topology evidence="1">Multi-pass membrane protein</topology>
    </subcellularLocation>
</comment>
<keyword evidence="2 5" id="KW-0812">Transmembrane</keyword>
<feature type="transmembrane region" description="Helical" evidence="5">
    <location>
        <begin position="91"/>
        <end position="111"/>
    </location>
</feature>
<feature type="transmembrane region" description="Helical" evidence="5">
    <location>
        <begin position="305"/>
        <end position="324"/>
    </location>
</feature>
<dbReference type="AlphaFoldDB" id="A0A974MRV3"/>
<keyword evidence="4 5" id="KW-0472">Membrane</keyword>
<gene>
    <name evidence="6" type="ORF">GZ989_011615</name>
</gene>
<feature type="transmembrane region" description="Helical" evidence="5">
    <location>
        <begin position="166"/>
        <end position="188"/>
    </location>
</feature>
<evidence type="ECO:0000256" key="1">
    <source>
        <dbReference type="ARBA" id="ARBA00004141"/>
    </source>
</evidence>
<feature type="transmembrane region" description="Helical" evidence="5">
    <location>
        <begin position="228"/>
        <end position="249"/>
    </location>
</feature>
<evidence type="ECO:0000256" key="3">
    <source>
        <dbReference type="ARBA" id="ARBA00022989"/>
    </source>
</evidence>
<dbReference type="InterPro" id="IPR007688">
    <property type="entry name" value="Conjugal_tfr_TrbL/VirB6"/>
</dbReference>
<keyword evidence="3 5" id="KW-1133">Transmembrane helix</keyword>
<accession>A0A974MRV3</accession>
<name>A0A974MRV3_CAMFE</name>
<protein>
    <submittedName>
        <fullName evidence="6">Type IV secretion system protein</fullName>
    </submittedName>
</protein>
<feature type="transmembrane region" description="Helical" evidence="5">
    <location>
        <begin position="195"/>
        <end position="216"/>
    </location>
</feature>
<feature type="transmembrane region" description="Helical" evidence="5">
    <location>
        <begin position="261"/>
        <end position="285"/>
    </location>
</feature>
<evidence type="ECO:0000256" key="2">
    <source>
        <dbReference type="ARBA" id="ARBA00022692"/>
    </source>
</evidence>
<evidence type="ECO:0000256" key="5">
    <source>
        <dbReference type="SAM" id="Phobius"/>
    </source>
</evidence>
<feature type="transmembrane region" description="Helical" evidence="5">
    <location>
        <begin position="52"/>
        <end position="70"/>
    </location>
</feature>